<dbReference type="Proteomes" id="UP000318815">
    <property type="component" value="Unassembled WGS sequence"/>
</dbReference>
<keyword evidence="3" id="KW-1185">Reference proteome</keyword>
<evidence type="ECO:0000259" key="1">
    <source>
        <dbReference type="Pfam" id="PF18962"/>
    </source>
</evidence>
<dbReference type="NCBIfam" id="TIGR04183">
    <property type="entry name" value="Por_Secre_tail"/>
    <property type="match status" value="1"/>
</dbReference>
<gene>
    <name evidence="2" type="ORF">FEF09_22000</name>
</gene>
<proteinExistence type="predicted"/>
<accession>A0A5C6LLH6</accession>
<dbReference type="InterPro" id="IPR026444">
    <property type="entry name" value="Secre_tail"/>
</dbReference>
<sequence>MYPNPVVNLLTVGNVKGDGLFTITNVATSQTIIIKATNGILDVSKLTQGVYILKFTNNGKPVTKKFVKM</sequence>
<organism evidence="2 3">
    <name type="scientific">Chitinophaga pinensis</name>
    <dbReference type="NCBI Taxonomy" id="79329"/>
    <lineage>
        <taxon>Bacteria</taxon>
        <taxon>Pseudomonadati</taxon>
        <taxon>Bacteroidota</taxon>
        <taxon>Chitinophagia</taxon>
        <taxon>Chitinophagales</taxon>
        <taxon>Chitinophagaceae</taxon>
        <taxon>Chitinophaga</taxon>
    </lineage>
</organism>
<reference evidence="2 3" key="1">
    <citation type="submission" date="2019-08" db="EMBL/GenBank/DDBJ databases">
        <title>Whole genome sequencing of chitin degrading bacteria Chitinophaga pinensis YS16.</title>
        <authorList>
            <person name="Singh R.P."/>
            <person name="Manchanda G."/>
            <person name="Maurya I.K."/>
            <person name="Joshi N.K."/>
            <person name="Srivastava A.K."/>
        </authorList>
    </citation>
    <scope>NUCLEOTIDE SEQUENCE [LARGE SCALE GENOMIC DNA]</scope>
    <source>
        <strain evidence="2 3">YS-16</strain>
    </source>
</reference>
<protein>
    <submittedName>
        <fullName evidence="2">T9SS type A sorting domain-containing protein</fullName>
    </submittedName>
</protein>
<feature type="domain" description="Secretion system C-terminal sorting" evidence="1">
    <location>
        <begin position="1"/>
        <end position="67"/>
    </location>
</feature>
<name>A0A5C6LLH6_9BACT</name>
<dbReference type="OrthoDB" id="862563at2"/>
<dbReference type="Pfam" id="PF18962">
    <property type="entry name" value="Por_Secre_tail"/>
    <property type="match status" value="1"/>
</dbReference>
<comment type="caution">
    <text evidence="2">The sequence shown here is derived from an EMBL/GenBank/DDBJ whole genome shotgun (WGS) entry which is preliminary data.</text>
</comment>
<dbReference type="EMBL" id="VOHS01000029">
    <property type="protein sequence ID" value="TWV97433.1"/>
    <property type="molecule type" value="Genomic_DNA"/>
</dbReference>
<evidence type="ECO:0000313" key="3">
    <source>
        <dbReference type="Proteomes" id="UP000318815"/>
    </source>
</evidence>
<evidence type="ECO:0000313" key="2">
    <source>
        <dbReference type="EMBL" id="TWV97433.1"/>
    </source>
</evidence>
<dbReference type="AlphaFoldDB" id="A0A5C6LLH6"/>